<dbReference type="EMBL" id="CP104013">
    <property type="protein sequence ID" value="UYP46027.1"/>
    <property type="molecule type" value="Genomic_DNA"/>
</dbReference>
<dbReference type="InterPro" id="IPR036527">
    <property type="entry name" value="SCP2_sterol-bd_dom_sf"/>
</dbReference>
<dbReference type="Proteomes" id="UP001208689">
    <property type="component" value="Chromosome"/>
</dbReference>
<evidence type="ECO:0008006" key="3">
    <source>
        <dbReference type="Google" id="ProtNLM"/>
    </source>
</evidence>
<accession>A0ABY6HUK5</accession>
<dbReference type="SUPFAM" id="SSF55718">
    <property type="entry name" value="SCP-like"/>
    <property type="match status" value="1"/>
</dbReference>
<proteinExistence type="predicted"/>
<sequence length="154" mass="17663">MSEKTTPEINELKVKKKKKKLLGFPKIIWNQLSILNESSYFKEIYGEDHFNLLLIATDDRRAAIVRVKDGTVAIEQVKNKPEFIDPVKKQIKPRLTTDIETFFGFAMGKVHPVKAILTGKLKIRKVKTVLRFTKFLGVAAHETKNRNAVEKKEA</sequence>
<keyword evidence="2" id="KW-1185">Reference proteome</keyword>
<evidence type="ECO:0000313" key="1">
    <source>
        <dbReference type="EMBL" id="UYP46027.1"/>
    </source>
</evidence>
<gene>
    <name evidence="1" type="ORF">NEF87_002312</name>
</gene>
<reference evidence="1" key="1">
    <citation type="submission" date="2022-09" db="EMBL/GenBank/DDBJ databases">
        <title>Actin cytoskeleton and complex cell architecture in an #Asgard archaeon.</title>
        <authorList>
            <person name="Ponce Toledo R.I."/>
            <person name="Schleper C."/>
            <person name="Rodrigues Oliveira T."/>
            <person name="Wollweber F."/>
            <person name="Xu J."/>
            <person name="Rittmann S."/>
            <person name="Klingl A."/>
            <person name="Pilhofer M."/>
        </authorList>
    </citation>
    <scope>NUCLEOTIDE SEQUENCE</scope>
    <source>
        <strain evidence="1">B-35</strain>
    </source>
</reference>
<evidence type="ECO:0000313" key="2">
    <source>
        <dbReference type="Proteomes" id="UP001208689"/>
    </source>
</evidence>
<protein>
    <recommendedName>
        <fullName evidence="3">SCP2 domain-containing protein</fullName>
    </recommendedName>
</protein>
<organism evidence="1 2">
    <name type="scientific">Candidatus Lokiarchaeum ossiferum</name>
    <dbReference type="NCBI Taxonomy" id="2951803"/>
    <lineage>
        <taxon>Archaea</taxon>
        <taxon>Promethearchaeati</taxon>
        <taxon>Promethearchaeota</taxon>
        <taxon>Promethearchaeia</taxon>
        <taxon>Promethearchaeales</taxon>
        <taxon>Promethearchaeaceae</taxon>
        <taxon>Candidatus Lokiarchaeum</taxon>
    </lineage>
</organism>
<name>A0ABY6HUK5_9ARCH</name>
<dbReference type="Gene3D" id="3.30.1050.10">
    <property type="entry name" value="SCP2 sterol-binding domain"/>
    <property type="match status" value="1"/>
</dbReference>